<accession>A0A6G1C9H6</accession>
<evidence type="ECO:0000313" key="2">
    <source>
        <dbReference type="EMBL" id="KAF0896667.1"/>
    </source>
</evidence>
<feature type="region of interest" description="Disordered" evidence="1">
    <location>
        <begin position="34"/>
        <end position="67"/>
    </location>
</feature>
<dbReference type="Proteomes" id="UP000479710">
    <property type="component" value="Unassembled WGS sequence"/>
</dbReference>
<sequence>MRQIRSRTPLIYILLDRYPNSTIYLLDRERSSLAQEERRRRERQRTRLEEGEAVAIERKERRGSTDR</sequence>
<organism evidence="2 3">
    <name type="scientific">Oryza meyeriana var. granulata</name>
    <dbReference type="NCBI Taxonomy" id="110450"/>
    <lineage>
        <taxon>Eukaryota</taxon>
        <taxon>Viridiplantae</taxon>
        <taxon>Streptophyta</taxon>
        <taxon>Embryophyta</taxon>
        <taxon>Tracheophyta</taxon>
        <taxon>Spermatophyta</taxon>
        <taxon>Magnoliopsida</taxon>
        <taxon>Liliopsida</taxon>
        <taxon>Poales</taxon>
        <taxon>Poaceae</taxon>
        <taxon>BOP clade</taxon>
        <taxon>Oryzoideae</taxon>
        <taxon>Oryzeae</taxon>
        <taxon>Oryzinae</taxon>
        <taxon>Oryza</taxon>
        <taxon>Oryza meyeriana</taxon>
    </lineage>
</organism>
<comment type="caution">
    <text evidence="2">The sequence shown here is derived from an EMBL/GenBank/DDBJ whole genome shotgun (WGS) entry which is preliminary data.</text>
</comment>
<evidence type="ECO:0000313" key="3">
    <source>
        <dbReference type="Proteomes" id="UP000479710"/>
    </source>
</evidence>
<gene>
    <name evidence="2" type="ORF">E2562_026780</name>
</gene>
<dbReference type="AlphaFoldDB" id="A0A6G1C9H6"/>
<proteinExistence type="predicted"/>
<keyword evidence="3" id="KW-1185">Reference proteome</keyword>
<reference evidence="2 3" key="1">
    <citation type="submission" date="2019-11" db="EMBL/GenBank/DDBJ databases">
        <title>Whole genome sequence of Oryza granulata.</title>
        <authorList>
            <person name="Li W."/>
        </authorList>
    </citation>
    <scope>NUCLEOTIDE SEQUENCE [LARGE SCALE GENOMIC DNA]</scope>
    <source>
        <strain evidence="3">cv. Menghai</strain>
        <tissue evidence="2">Leaf</tissue>
    </source>
</reference>
<protein>
    <submittedName>
        <fullName evidence="2">Uncharacterized protein</fullName>
    </submittedName>
</protein>
<dbReference type="EMBL" id="SPHZ02000010">
    <property type="protein sequence ID" value="KAF0896667.1"/>
    <property type="molecule type" value="Genomic_DNA"/>
</dbReference>
<name>A0A6G1C9H6_9ORYZ</name>
<evidence type="ECO:0000256" key="1">
    <source>
        <dbReference type="SAM" id="MobiDB-lite"/>
    </source>
</evidence>